<dbReference type="Gene3D" id="3.30.450.20">
    <property type="entry name" value="PAS domain"/>
    <property type="match status" value="1"/>
</dbReference>
<evidence type="ECO:0000256" key="5">
    <source>
        <dbReference type="ARBA" id="ARBA00034247"/>
    </source>
</evidence>
<dbReference type="SUPFAM" id="SSF55785">
    <property type="entry name" value="PYP-like sensor domain (PAS domain)"/>
    <property type="match status" value="1"/>
</dbReference>
<dbReference type="EMBL" id="QASN01000020">
    <property type="protein sequence ID" value="PTU73755.1"/>
    <property type="molecule type" value="Genomic_DNA"/>
</dbReference>
<dbReference type="GO" id="GO:0052621">
    <property type="term" value="F:diguanylate cyclase activity"/>
    <property type="evidence" value="ECO:0007669"/>
    <property type="project" value="UniProtKB-EC"/>
</dbReference>
<protein>
    <recommendedName>
        <fullName evidence="3">diguanylate cyclase</fullName>
        <ecNumber evidence="3">2.7.7.65</ecNumber>
    </recommendedName>
</protein>
<dbReference type="GO" id="GO:0016301">
    <property type="term" value="F:kinase activity"/>
    <property type="evidence" value="ECO:0007669"/>
    <property type="project" value="UniProtKB-KW"/>
</dbReference>
<comment type="subcellular location">
    <subcellularLocation>
        <location evidence="2">Cell inner membrane</location>
    </subcellularLocation>
</comment>
<comment type="catalytic activity">
    <reaction evidence="5">
        <text>2 GTP = 3',3'-c-di-GMP + 2 diphosphate</text>
        <dbReference type="Rhea" id="RHEA:24898"/>
        <dbReference type="ChEBI" id="CHEBI:33019"/>
        <dbReference type="ChEBI" id="CHEBI:37565"/>
        <dbReference type="ChEBI" id="CHEBI:58805"/>
        <dbReference type="EC" id="2.7.7.65"/>
    </reaction>
</comment>
<dbReference type="NCBIfam" id="TIGR00254">
    <property type="entry name" value="GGDEF"/>
    <property type="match status" value="1"/>
</dbReference>
<dbReference type="PROSITE" id="PS50887">
    <property type="entry name" value="GGDEF"/>
    <property type="match status" value="1"/>
</dbReference>
<dbReference type="CDD" id="cd00130">
    <property type="entry name" value="PAS"/>
    <property type="match status" value="1"/>
</dbReference>
<dbReference type="GO" id="GO:1902201">
    <property type="term" value="P:negative regulation of bacterial-type flagellum-dependent cell motility"/>
    <property type="evidence" value="ECO:0007669"/>
    <property type="project" value="TreeGrafter"/>
</dbReference>
<dbReference type="SMART" id="SM00091">
    <property type="entry name" value="PAS"/>
    <property type="match status" value="1"/>
</dbReference>
<evidence type="ECO:0000313" key="7">
    <source>
        <dbReference type="EMBL" id="PTU73755.1"/>
    </source>
</evidence>
<dbReference type="Pfam" id="PF00990">
    <property type="entry name" value="GGDEF"/>
    <property type="match status" value="1"/>
</dbReference>
<dbReference type="CDD" id="cd01949">
    <property type="entry name" value="GGDEF"/>
    <property type="match status" value="1"/>
</dbReference>
<dbReference type="NCBIfam" id="TIGR00229">
    <property type="entry name" value="sensory_box"/>
    <property type="match status" value="1"/>
</dbReference>
<dbReference type="InterPro" id="IPR035965">
    <property type="entry name" value="PAS-like_dom_sf"/>
</dbReference>
<dbReference type="PANTHER" id="PTHR45138:SF9">
    <property type="entry name" value="DIGUANYLATE CYCLASE DGCM-RELATED"/>
    <property type="match status" value="1"/>
</dbReference>
<dbReference type="SUPFAM" id="SSF55073">
    <property type="entry name" value="Nucleotide cyclase"/>
    <property type="match status" value="1"/>
</dbReference>
<evidence type="ECO:0000256" key="4">
    <source>
        <dbReference type="ARBA" id="ARBA00022777"/>
    </source>
</evidence>
<dbReference type="InterPro" id="IPR013656">
    <property type="entry name" value="PAS_4"/>
</dbReference>
<dbReference type="InterPro" id="IPR043128">
    <property type="entry name" value="Rev_trsase/Diguanyl_cyclase"/>
</dbReference>
<keyword evidence="4" id="KW-0418">Kinase</keyword>
<keyword evidence="8" id="KW-1185">Reference proteome</keyword>
<dbReference type="InterPro" id="IPR000160">
    <property type="entry name" value="GGDEF_dom"/>
</dbReference>
<evidence type="ECO:0000313" key="8">
    <source>
        <dbReference type="Proteomes" id="UP000244064"/>
    </source>
</evidence>
<dbReference type="OrthoDB" id="9812260at2"/>
<dbReference type="InterPro" id="IPR000014">
    <property type="entry name" value="PAS"/>
</dbReference>
<evidence type="ECO:0000256" key="3">
    <source>
        <dbReference type="ARBA" id="ARBA00012528"/>
    </source>
</evidence>
<name>A0A2T5P7U5_9PSED</name>
<evidence type="ECO:0000256" key="1">
    <source>
        <dbReference type="ARBA" id="ARBA00001946"/>
    </source>
</evidence>
<dbReference type="GO" id="GO:0005886">
    <property type="term" value="C:plasma membrane"/>
    <property type="evidence" value="ECO:0007669"/>
    <property type="project" value="UniProtKB-SubCell"/>
</dbReference>
<evidence type="ECO:0000259" key="6">
    <source>
        <dbReference type="PROSITE" id="PS50887"/>
    </source>
</evidence>
<dbReference type="GO" id="GO:0043709">
    <property type="term" value="P:cell adhesion involved in single-species biofilm formation"/>
    <property type="evidence" value="ECO:0007669"/>
    <property type="project" value="TreeGrafter"/>
</dbReference>
<dbReference type="FunFam" id="3.30.70.270:FF:000001">
    <property type="entry name" value="Diguanylate cyclase domain protein"/>
    <property type="match status" value="1"/>
</dbReference>
<dbReference type="EC" id="2.7.7.65" evidence="3"/>
<dbReference type="Proteomes" id="UP000244064">
    <property type="component" value="Unassembled WGS sequence"/>
</dbReference>
<dbReference type="RefSeq" id="WP_108108199.1">
    <property type="nucleotide sequence ID" value="NZ_QASN01000020.1"/>
</dbReference>
<dbReference type="Gene3D" id="3.30.70.270">
    <property type="match status" value="1"/>
</dbReference>
<reference evidence="7 8" key="1">
    <citation type="submission" date="2018-04" db="EMBL/GenBank/DDBJ databases">
        <title>Pseudomonas sp. nov., isolated from mangrove soil.</title>
        <authorList>
            <person name="Chen C."/>
        </authorList>
    </citation>
    <scope>NUCLEOTIDE SEQUENCE [LARGE SCALE GENOMIC DNA]</scope>
    <source>
        <strain evidence="7 8">TC-11</strain>
    </source>
</reference>
<evidence type="ECO:0000256" key="2">
    <source>
        <dbReference type="ARBA" id="ARBA00004533"/>
    </source>
</evidence>
<dbReference type="InterPro" id="IPR050469">
    <property type="entry name" value="Diguanylate_Cyclase"/>
</dbReference>
<dbReference type="InterPro" id="IPR029787">
    <property type="entry name" value="Nucleotide_cyclase"/>
</dbReference>
<accession>A0A2T5P7U5</accession>
<gene>
    <name evidence="7" type="ORF">DBO85_15745</name>
</gene>
<feature type="domain" description="GGDEF" evidence="6">
    <location>
        <begin position="185"/>
        <end position="318"/>
    </location>
</feature>
<sequence>MMDKAGLEEFHWLLAIVQSIDVGIVVIDREYRVEVWNGFMENHSGRKPDEVTAHSLFELFPEIDESWFRHKVESVALLGIPAFTIWEQRPYLVRFKSYQPITGREEFMYQNTTLMPLKDSHGEVAHIAIIVYDVTKVAVNNRQLQEANGQLQQLSRTDRLTGLLNRGYWEECLGIEFVRYQRYRHKTSLVIFDIDHFKKINDGYGHQAGDAVIRAVAELTRSHARATDVAGRYGGEEFVVLLPDTELDGAFLFAERLRKAVQETVVPYGGQRIQFTISLGVALLENDCQRYEQLIERADAALYDSKESGRNRTSIHGKS</sequence>
<dbReference type="Pfam" id="PF08448">
    <property type="entry name" value="PAS_4"/>
    <property type="match status" value="1"/>
</dbReference>
<keyword evidence="4" id="KW-0808">Transferase</keyword>
<comment type="caution">
    <text evidence="7">The sequence shown here is derived from an EMBL/GenBank/DDBJ whole genome shotgun (WGS) entry which is preliminary data.</text>
</comment>
<dbReference type="SMART" id="SM00267">
    <property type="entry name" value="GGDEF"/>
    <property type="match status" value="1"/>
</dbReference>
<proteinExistence type="predicted"/>
<dbReference type="PANTHER" id="PTHR45138">
    <property type="entry name" value="REGULATORY COMPONENTS OF SENSORY TRANSDUCTION SYSTEM"/>
    <property type="match status" value="1"/>
</dbReference>
<dbReference type="AlphaFoldDB" id="A0A2T5P7U5"/>
<comment type="cofactor">
    <cofactor evidence="1">
        <name>Mg(2+)</name>
        <dbReference type="ChEBI" id="CHEBI:18420"/>
    </cofactor>
</comment>
<organism evidence="7 8">
    <name type="scientific">Pseudomonas mangrovi</name>
    <dbReference type="NCBI Taxonomy" id="2161748"/>
    <lineage>
        <taxon>Bacteria</taxon>
        <taxon>Pseudomonadati</taxon>
        <taxon>Pseudomonadota</taxon>
        <taxon>Gammaproteobacteria</taxon>
        <taxon>Pseudomonadales</taxon>
        <taxon>Pseudomonadaceae</taxon>
        <taxon>Pseudomonas</taxon>
    </lineage>
</organism>